<dbReference type="Pfam" id="PF08239">
    <property type="entry name" value="SH3_3"/>
    <property type="match status" value="1"/>
</dbReference>
<dbReference type="AlphaFoldDB" id="A0A839HKG7"/>
<name>A0A839HKG7_9BURK</name>
<gene>
    <name evidence="4" type="ORF">H4F90_11300</name>
</gene>
<dbReference type="EMBL" id="JACIVI010000004">
    <property type="protein sequence ID" value="MBB1162563.1"/>
    <property type="molecule type" value="Genomic_DNA"/>
</dbReference>
<feature type="domain" description="SH3b" evidence="3">
    <location>
        <begin position="111"/>
        <end position="176"/>
    </location>
</feature>
<organism evidence="4 5">
    <name type="scientific">Aquariibacter albus</name>
    <dbReference type="NCBI Taxonomy" id="2759899"/>
    <lineage>
        <taxon>Bacteria</taxon>
        <taxon>Pseudomonadati</taxon>
        <taxon>Pseudomonadota</taxon>
        <taxon>Betaproteobacteria</taxon>
        <taxon>Burkholderiales</taxon>
        <taxon>Sphaerotilaceae</taxon>
        <taxon>Aquariibacter</taxon>
    </lineage>
</organism>
<dbReference type="SMART" id="SM00287">
    <property type="entry name" value="SH3b"/>
    <property type="match status" value="1"/>
</dbReference>
<evidence type="ECO:0000256" key="1">
    <source>
        <dbReference type="SAM" id="MobiDB-lite"/>
    </source>
</evidence>
<feature type="region of interest" description="Disordered" evidence="1">
    <location>
        <begin position="44"/>
        <end position="82"/>
    </location>
</feature>
<keyword evidence="2" id="KW-1133">Transmembrane helix</keyword>
<protein>
    <submittedName>
        <fullName evidence="4">SH3 domain-containing protein</fullName>
    </submittedName>
</protein>
<comment type="caution">
    <text evidence="4">The sequence shown here is derived from an EMBL/GenBank/DDBJ whole genome shotgun (WGS) entry which is preliminary data.</text>
</comment>
<keyword evidence="2" id="KW-0812">Transmembrane</keyword>
<accession>A0A839HKG7</accession>
<sequence length="178" mass="17989">MSPPKASSPDAAAPAAWWSSLPGILTALAGLVTAVAGLLTVLRAGPADPTPTPTPTPPPAAPVAQPPAAPAPTAPPPVAPVPVGVARLPLASAPRPAALLEERAQPLTAIRLSVEVRDPDGHSNLREGPGTQTPVIGRVDSGQRVTLLGRSGSWWKVRTADGREGYLHGSRLPDAPGS</sequence>
<feature type="transmembrane region" description="Helical" evidence="2">
    <location>
        <begin position="20"/>
        <end position="42"/>
    </location>
</feature>
<dbReference type="RefSeq" id="WP_182664633.1">
    <property type="nucleotide sequence ID" value="NZ_JACIVI010000004.1"/>
</dbReference>
<dbReference type="PROSITE" id="PS51781">
    <property type="entry name" value="SH3B"/>
    <property type="match status" value="1"/>
</dbReference>
<keyword evidence="5" id="KW-1185">Reference proteome</keyword>
<evidence type="ECO:0000313" key="4">
    <source>
        <dbReference type="EMBL" id="MBB1162563.1"/>
    </source>
</evidence>
<evidence type="ECO:0000259" key="3">
    <source>
        <dbReference type="PROSITE" id="PS51781"/>
    </source>
</evidence>
<proteinExistence type="predicted"/>
<evidence type="ECO:0000256" key="2">
    <source>
        <dbReference type="SAM" id="Phobius"/>
    </source>
</evidence>
<reference evidence="4 5" key="1">
    <citation type="submission" date="2020-08" db="EMBL/GenBank/DDBJ databases">
        <title>Aquariorum lacteus gen. nov., sp. nov., a new member of the family Comamonadaceae, isolated from freshwater aquarium.</title>
        <authorList>
            <person name="Chun S.-J."/>
        </authorList>
    </citation>
    <scope>NUCLEOTIDE SEQUENCE [LARGE SCALE GENOMIC DNA]</scope>
    <source>
        <strain evidence="4 5">SJAQ100</strain>
    </source>
</reference>
<dbReference type="Proteomes" id="UP000586093">
    <property type="component" value="Unassembled WGS sequence"/>
</dbReference>
<evidence type="ECO:0000313" key="5">
    <source>
        <dbReference type="Proteomes" id="UP000586093"/>
    </source>
</evidence>
<feature type="compositionally biased region" description="Pro residues" evidence="1">
    <location>
        <begin position="48"/>
        <end position="80"/>
    </location>
</feature>
<dbReference type="Gene3D" id="2.30.30.40">
    <property type="entry name" value="SH3 Domains"/>
    <property type="match status" value="1"/>
</dbReference>
<dbReference type="InterPro" id="IPR003646">
    <property type="entry name" value="SH3-like_bac-type"/>
</dbReference>
<keyword evidence="2" id="KW-0472">Membrane</keyword>
<feature type="region of interest" description="Disordered" evidence="1">
    <location>
        <begin position="118"/>
        <end position="140"/>
    </location>
</feature>